<evidence type="ECO:0000313" key="3">
    <source>
        <dbReference type="EMBL" id="CAG8594470.1"/>
    </source>
</evidence>
<evidence type="ECO:0000256" key="1">
    <source>
        <dbReference type="ARBA" id="ARBA00022741"/>
    </source>
</evidence>
<dbReference type="AlphaFoldDB" id="A0A9N9CAS7"/>
<protein>
    <submittedName>
        <fullName evidence="3">2922_t:CDS:1</fullName>
    </submittedName>
</protein>
<dbReference type="InterPro" id="IPR027417">
    <property type="entry name" value="P-loop_NTPase"/>
</dbReference>
<dbReference type="EMBL" id="CAJVPZ010008116">
    <property type="protein sequence ID" value="CAG8594470.1"/>
    <property type="molecule type" value="Genomic_DNA"/>
</dbReference>
<comment type="caution">
    <text evidence="3">The sequence shown here is derived from an EMBL/GenBank/DDBJ whole genome shotgun (WGS) entry which is preliminary data.</text>
</comment>
<feature type="non-terminal residue" evidence="3">
    <location>
        <position position="103"/>
    </location>
</feature>
<evidence type="ECO:0000313" key="4">
    <source>
        <dbReference type="Proteomes" id="UP000789396"/>
    </source>
</evidence>
<sequence>MSEDIRNILLIGRTGQGKSSLANTIVNDEKCFEEGGEFNEIFKESDKSLSQTKKIQEEIFNIDRKVNGKVESVKYRIIDTVGIGDTSLSQRTVLVEIAKGCKK</sequence>
<dbReference type="GO" id="GO:0005525">
    <property type="term" value="F:GTP binding"/>
    <property type="evidence" value="ECO:0007669"/>
    <property type="project" value="InterPro"/>
</dbReference>
<dbReference type="InterPro" id="IPR006703">
    <property type="entry name" value="G_AIG1"/>
</dbReference>
<keyword evidence="1" id="KW-0547">Nucleotide-binding</keyword>
<name>A0A9N9CAS7_9GLOM</name>
<feature type="domain" description="AIG1-type G" evidence="2">
    <location>
        <begin position="6"/>
        <end position="99"/>
    </location>
</feature>
<evidence type="ECO:0000259" key="2">
    <source>
        <dbReference type="Pfam" id="PF04548"/>
    </source>
</evidence>
<organism evidence="3 4">
    <name type="scientific">Racocetra fulgida</name>
    <dbReference type="NCBI Taxonomy" id="60492"/>
    <lineage>
        <taxon>Eukaryota</taxon>
        <taxon>Fungi</taxon>
        <taxon>Fungi incertae sedis</taxon>
        <taxon>Mucoromycota</taxon>
        <taxon>Glomeromycotina</taxon>
        <taxon>Glomeromycetes</taxon>
        <taxon>Diversisporales</taxon>
        <taxon>Gigasporaceae</taxon>
        <taxon>Racocetra</taxon>
    </lineage>
</organism>
<dbReference type="OrthoDB" id="8954335at2759"/>
<gene>
    <name evidence="3" type="ORF">RFULGI_LOCUS6360</name>
</gene>
<proteinExistence type="predicted"/>
<dbReference type="Pfam" id="PF04548">
    <property type="entry name" value="AIG1"/>
    <property type="match status" value="1"/>
</dbReference>
<reference evidence="3" key="1">
    <citation type="submission" date="2021-06" db="EMBL/GenBank/DDBJ databases">
        <authorList>
            <person name="Kallberg Y."/>
            <person name="Tangrot J."/>
            <person name="Rosling A."/>
        </authorList>
    </citation>
    <scope>NUCLEOTIDE SEQUENCE</scope>
    <source>
        <strain evidence="3">IN212</strain>
    </source>
</reference>
<dbReference type="Proteomes" id="UP000789396">
    <property type="component" value="Unassembled WGS sequence"/>
</dbReference>
<dbReference type="Gene3D" id="3.40.50.300">
    <property type="entry name" value="P-loop containing nucleotide triphosphate hydrolases"/>
    <property type="match status" value="1"/>
</dbReference>
<accession>A0A9N9CAS7</accession>
<keyword evidence="4" id="KW-1185">Reference proteome</keyword>
<dbReference type="SUPFAM" id="SSF52540">
    <property type="entry name" value="P-loop containing nucleoside triphosphate hydrolases"/>
    <property type="match status" value="1"/>
</dbReference>